<dbReference type="PANTHER" id="PTHR30349:SF41">
    <property type="entry name" value="INTEGRASE_RECOMBINASE PROTEIN MJ0367-RELATED"/>
    <property type="match status" value="1"/>
</dbReference>
<dbReference type="InterPro" id="IPR011010">
    <property type="entry name" value="DNA_brk_join_enz"/>
</dbReference>
<dbReference type="GO" id="GO:0003677">
    <property type="term" value="F:DNA binding"/>
    <property type="evidence" value="ECO:0007669"/>
    <property type="project" value="UniProtKB-KW"/>
</dbReference>
<dbReference type="Gene3D" id="1.10.443.10">
    <property type="entry name" value="Intergrase catalytic core"/>
    <property type="match status" value="1"/>
</dbReference>
<dbReference type="PANTHER" id="PTHR30349">
    <property type="entry name" value="PHAGE INTEGRASE-RELATED"/>
    <property type="match status" value="1"/>
</dbReference>
<dbReference type="PROSITE" id="PS51898">
    <property type="entry name" value="TYR_RECOMBINASE"/>
    <property type="match status" value="1"/>
</dbReference>
<evidence type="ECO:0000313" key="6">
    <source>
        <dbReference type="Proteomes" id="UP000003688"/>
    </source>
</evidence>
<dbReference type="GO" id="GO:0015074">
    <property type="term" value="P:DNA integration"/>
    <property type="evidence" value="ECO:0007669"/>
    <property type="project" value="InterPro"/>
</dbReference>
<protein>
    <submittedName>
        <fullName evidence="5">Integrase family protein</fullName>
    </submittedName>
</protein>
<proteinExistence type="inferred from homology"/>
<dbReference type="SUPFAM" id="SSF56349">
    <property type="entry name" value="DNA breaking-rejoining enzymes"/>
    <property type="match status" value="1"/>
</dbReference>
<organism evidence="5 6">
    <name type="scientific">Pedosphaera parvula (strain Ellin514)</name>
    <dbReference type="NCBI Taxonomy" id="320771"/>
    <lineage>
        <taxon>Bacteria</taxon>
        <taxon>Pseudomonadati</taxon>
        <taxon>Verrucomicrobiota</taxon>
        <taxon>Pedosphaerae</taxon>
        <taxon>Pedosphaerales</taxon>
        <taxon>Pedosphaeraceae</taxon>
        <taxon>Pedosphaera</taxon>
    </lineage>
</organism>
<evidence type="ECO:0000259" key="4">
    <source>
        <dbReference type="PROSITE" id="PS51898"/>
    </source>
</evidence>
<dbReference type="InterPro" id="IPR013762">
    <property type="entry name" value="Integrase-like_cat_sf"/>
</dbReference>
<dbReference type="InterPro" id="IPR002104">
    <property type="entry name" value="Integrase_catalytic"/>
</dbReference>
<dbReference type="Proteomes" id="UP000003688">
    <property type="component" value="Unassembled WGS sequence"/>
</dbReference>
<evidence type="ECO:0000256" key="3">
    <source>
        <dbReference type="ARBA" id="ARBA00023172"/>
    </source>
</evidence>
<feature type="domain" description="Tyr recombinase" evidence="4">
    <location>
        <begin position="176"/>
        <end position="358"/>
    </location>
</feature>
<evidence type="ECO:0000256" key="2">
    <source>
        <dbReference type="ARBA" id="ARBA00023125"/>
    </source>
</evidence>
<dbReference type="GO" id="GO:0006310">
    <property type="term" value="P:DNA recombination"/>
    <property type="evidence" value="ECO:0007669"/>
    <property type="project" value="UniProtKB-KW"/>
</dbReference>
<accession>B9XSZ3</accession>
<dbReference type="InterPro" id="IPR050090">
    <property type="entry name" value="Tyrosine_recombinase_XerCD"/>
</dbReference>
<evidence type="ECO:0000313" key="5">
    <source>
        <dbReference type="EMBL" id="EEF57028.1"/>
    </source>
</evidence>
<name>B9XSZ3_PEDPL</name>
<reference evidence="5 6" key="1">
    <citation type="journal article" date="2011" name="J. Bacteriol.">
        <title>Genome sequence of 'Pedosphaera parvula' Ellin514, an aerobic Verrucomicrobial isolate from pasture soil.</title>
        <authorList>
            <person name="Kant R."/>
            <person name="van Passel M.W."/>
            <person name="Sangwan P."/>
            <person name="Palva A."/>
            <person name="Lucas S."/>
            <person name="Copeland A."/>
            <person name="Lapidus A."/>
            <person name="Glavina Del Rio T."/>
            <person name="Dalin E."/>
            <person name="Tice H."/>
            <person name="Bruce D."/>
            <person name="Goodwin L."/>
            <person name="Pitluck S."/>
            <person name="Chertkov O."/>
            <person name="Larimer F.W."/>
            <person name="Land M.L."/>
            <person name="Hauser L."/>
            <person name="Brettin T.S."/>
            <person name="Detter J.C."/>
            <person name="Han S."/>
            <person name="de Vos W.M."/>
            <person name="Janssen P.H."/>
            <person name="Smidt H."/>
        </authorList>
    </citation>
    <scope>NUCLEOTIDE SEQUENCE [LARGE SCALE GENOMIC DNA]</scope>
    <source>
        <strain evidence="5 6">Ellin514</strain>
    </source>
</reference>
<dbReference type="CDD" id="cd01189">
    <property type="entry name" value="INT_ICEBs1_C_like"/>
    <property type="match status" value="1"/>
</dbReference>
<dbReference type="Pfam" id="PF00589">
    <property type="entry name" value="Phage_integrase"/>
    <property type="match status" value="1"/>
</dbReference>
<dbReference type="STRING" id="320771.Cflav_PD0074"/>
<dbReference type="AlphaFoldDB" id="B9XSZ3"/>
<comment type="similarity">
    <text evidence="1">Belongs to the 'phage' integrase family.</text>
</comment>
<dbReference type="OrthoDB" id="148546at2"/>
<dbReference type="EMBL" id="ABOX02000091">
    <property type="protein sequence ID" value="EEF57028.1"/>
    <property type="molecule type" value="Genomic_DNA"/>
</dbReference>
<keyword evidence="2" id="KW-0238">DNA-binding</keyword>
<keyword evidence="3" id="KW-0233">DNA recombination</keyword>
<sequence length="379" mass="42022">MKESGTEKKSPWQKTKVANLVRYLPSGVYFARIQVWGKLIRKTLKTKVFSVAQLKLGDFAKARRAVAETQSSGNGKMLIGDALAIYKKELDHNTRLKPGAKLYRQKTIEALLKSWPGLSNREIKAISQAECLEWAKAFHSKYSVSVFNNTVGTLRHLLAIGVRYNNPASAIKKAKVKAKYLVLPEQGAFLKLVEQIENGGGRFSHDCSDLVRFLAFGGFRKSEAAGITWGDCDFAKGEIMVRGDDLTGTKNWETRRVPMIPDMVNLLNQMRANRAQEPADKSVMKVRECQKAIDSACKKLVIPRFTHHDLRHLFATRCIESGVDIPTVARSLGHKDGGALAMKVYGHLRNLHSANMAKLVSFTNTSAESPTPAPEAKAA</sequence>
<keyword evidence="6" id="KW-1185">Reference proteome</keyword>
<evidence type="ECO:0000256" key="1">
    <source>
        <dbReference type="ARBA" id="ARBA00008857"/>
    </source>
</evidence>
<comment type="caution">
    <text evidence="5">The sequence shown here is derived from an EMBL/GenBank/DDBJ whole genome shotgun (WGS) entry which is preliminary data.</text>
</comment>
<gene>
    <name evidence="5" type="ORF">Cflav_PD0074</name>
</gene>